<keyword evidence="3" id="KW-0443">Lipid metabolism</keyword>
<dbReference type="Pfam" id="PF01734">
    <property type="entry name" value="Patatin"/>
    <property type="match status" value="1"/>
</dbReference>
<dbReference type="AlphaFoldDB" id="A0AAX6MK19"/>
<dbReference type="InterPro" id="IPR002641">
    <property type="entry name" value="PNPLA_dom"/>
</dbReference>
<comment type="caution">
    <text evidence="5">The sequence shown here is derived from an EMBL/GenBank/DDBJ whole genome shotgun (WGS) entry which is preliminary data.</text>
</comment>
<dbReference type="EMBL" id="JBANMG010000005">
    <property type="protein sequence ID" value="KAK6952969.1"/>
    <property type="molecule type" value="Genomic_DNA"/>
</dbReference>
<gene>
    <name evidence="5" type="ORF">Daesc_005266</name>
</gene>
<protein>
    <recommendedName>
        <fullName evidence="4">PNPLA domain-containing protein</fullName>
    </recommendedName>
</protein>
<keyword evidence="6" id="KW-1185">Reference proteome</keyword>
<evidence type="ECO:0000313" key="5">
    <source>
        <dbReference type="EMBL" id="KAK6952969.1"/>
    </source>
</evidence>
<dbReference type="SUPFAM" id="SSF52151">
    <property type="entry name" value="FabD/lysophospholipase-like"/>
    <property type="match status" value="1"/>
</dbReference>
<accession>A0AAX6MK19</accession>
<dbReference type="GO" id="GO:0019369">
    <property type="term" value="P:arachidonate metabolic process"/>
    <property type="evidence" value="ECO:0007669"/>
    <property type="project" value="TreeGrafter"/>
</dbReference>
<dbReference type="Gene3D" id="3.40.50.300">
    <property type="entry name" value="P-loop containing nucleotide triphosphate hydrolases"/>
    <property type="match status" value="1"/>
</dbReference>
<evidence type="ECO:0000256" key="2">
    <source>
        <dbReference type="ARBA" id="ARBA00022963"/>
    </source>
</evidence>
<keyword evidence="2" id="KW-0442">Lipid degradation</keyword>
<organism evidence="5 6">
    <name type="scientific">Daldinia eschscholtzii</name>
    <dbReference type="NCBI Taxonomy" id="292717"/>
    <lineage>
        <taxon>Eukaryota</taxon>
        <taxon>Fungi</taxon>
        <taxon>Dikarya</taxon>
        <taxon>Ascomycota</taxon>
        <taxon>Pezizomycotina</taxon>
        <taxon>Sordariomycetes</taxon>
        <taxon>Xylariomycetidae</taxon>
        <taxon>Xylariales</taxon>
        <taxon>Hypoxylaceae</taxon>
        <taxon>Daldinia</taxon>
    </lineage>
</organism>
<dbReference type="GO" id="GO:0046486">
    <property type="term" value="P:glycerolipid metabolic process"/>
    <property type="evidence" value="ECO:0007669"/>
    <property type="project" value="UniProtKB-ARBA"/>
</dbReference>
<evidence type="ECO:0000256" key="1">
    <source>
        <dbReference type="ARBA" id="ARBA00022801"/>
    </source>
</evidence>
<feature type="domain" description="PNPLA" evidence="4">
    <location>
        <begin position="33"/>
        <end position="103"/>
    </location>
</feature>
<reference evidence="5 6" key="1">
    <citation type="journal article" date="2024" name="Front Chem Biol">
        <title>Unveiling the potential of Daldinia eschscholtzii MFLUCC 19-0629 through bioactivity and bioinformatics studies for enhanced sustainable agriculture production.</title>
        <authorList>
            <person name="Brooks S."/>
            <person name="Weaver J.A."/>
            <person name="Klomchit A."/>
            <person name="Alharthi S.A."/>
            <person name="Onlamun T."/>
            <person name="Nurani R."/>
            <person name="Vong T.K."/>
            <person name="Alberti F."/>
            <person name="Greco C."/>
        </authorList>
    </citation>
    <scope>NUCLEOTIDE SEQUENCE [LARGE SCALE GENOMIC DNA]</scope>
    <source>
        <strain evidence="5">MFLUCC 19-0629</strain>
    </source>
</reference>
<dbReference type="GO" id="GO:0047499">
    <property type="term" value="F:calcium-independent phospholipase A2 activity"/>
    <property type="evidence" value="ECO:0007669"/>
    <property type="project" value="TreeGrafter"/>
</dbReference>
<evidence type="ECO:0000259" key="4">
    <source>
        <dbReference type="Pfam" id="PF01734"/>
    </source>
</evidence>
<dbReference type="Gene3D" id="3.40.1090.10">
    <property type="entry name" value="Cytosolic phospholipase A2 catalytic domain"/>
    <property type="match status" value="1"/>
</dbReference>
<dbReference type="Proteomes" id="UP001369815">
    <property type="component" value="Unassembled WGS sequence"/>
</dbReference>
<dbReference type="InterPro" id="IPR016035">
    <property type="entry name" value="Acyl_Trfase/lysoPLipase"/>
</dbReference>
<dbReference type="SUPFAM" id="SSF52540">
    <property type="entry name" value="P-loop containing nucleoside triphosphate hydrolases"/>
    <property type="match status" value="1"/>
</dbReference>
<dbReference type="GO" id="GO:0016042">
    <property type="term" value="P:lipid catabolic process"/>
    <property type="evidence" value="ECO:0007669"/>
    <property type="project" value="UniProtKB-KW"/>
</dbReference>
<proteinExistence type="predicted"/>
<dbReference type="GO" id="GO:0016020">
    <property type="term" value="C:membrane"/>
    <property type="evidence" value="ECO:0007669"/>
    <property type="project" value="TreeGrafter"/>
</dbReference>
<dbReference type="PANTHER" id="PTHR24185:SF1">
    <property type="entry name" value="CALCIUM-INDEPENDENT PHOSPHOLIPASE A2-GAMMA"/>
    <property type="match status" value="1"/>
</dbReference>
<evidence type="ECO:0000313" key="6">
    <source>
        <dbReference type="Proteomes" id="UP001369815"/>
    </source>
</evidence>
<sequence>MSSGARFILEEKLREVIKDQLGEAEERLLEEKPQWKVLVCTVMPNGRPRRLGNYHSKDEESIKCRIWEAARATSAAPTFFEPITFDDCIYRDGAMGIGTGVPASIALDNSLKSIAKALLRIATDTEQKAQDFKKIYGDRYRGSVQDASENPNWGQEATSWAEKELENRGKLDGLNPAHCWQPPRIWTVNPEGQTAPRNDYMINWQIPSSSTSSGAPSWTESGMCSHGGSQNIDVKILALVGLGGSGKTQLMLKYAYLDRGQYDVVLWIDATSKDAIAKSCHHAASQLGLVLPPLRRADPTSPSSLVVYNSELGTNVAAVEKGAREKGSAVANAL</sequence>
<dbReference type="InterPro" id="IPR027417">
    <property type="entry name" value="P-loop_NTPase"/>
</dbReference>
<name>A0AAX6MK19_9PEZI</name>
<keyword evidence="1" id="KW-0378">Hydrolase</keyword>
<dbReference type="PANTHER" id="PTHR24185">
    <property type="entry name" value="CALCIUM-INDEPENDENT PHOSPHOLIPASE A2-GAMMA"/>
    <property type="match status" value="1"/>
</dbReference>
<evidence type="ECO:0000256" key="3">
    <source>
        <dbReference type="ARBA" id="ARBA00023098"/>
    </source>
</evidence>